<gene>
    <name evidence="2" type="ORF">E2C01_067268</name>
</gene>
<organism evidence="2 3">
    <name type="scientific">Portunus trituberculatus</name>
    <name type="common">Swimming crab</name>
    <name type="synonym">Neptunus trituberculatus</name>
    <dbReference type="NCBI Taxonomy" id="210409"/>
    <lineage>
        <taxon>Eukaryota</taxon>
        <taxon>Metazoa</taxon>
        <taxon>Ecdysozoa</taxon>
        <taxon>Arthropoda</taxon>
        <taxon>Crustacea</taxon>
        <taxon>Multicrustacea</taxon>
        <taxon>Malacostraca</taxon>
        <taxon>Eumalacostraca</taxon>
        <taxon>Eucarida</taxon>
        <taxon>Decapoda</taxon>
        <taxon>Pleocyemata</taxon>
        <taxon>Brachyura</taxon>
        <taxon>Eubrachyura</taxon>
        <taxon>Portunoidea</taxon>
        <taxon>Portunidae</taxon>
        <taxon>Portuninae</taxon>
        <taxon>Portunus</taxon>
    </lineage>
</organism>
<evidence type="ECO:0000313" key="2">
    <source>
        <dbReference type="EMBL" id="MPC72954.1"/>
    </source>
</evidence>
<feature type="compositionally biased region" description="Pro residues" evidence="1">
    <location>
        <begin position="47"/>
        <end position="61"/>
    </location>
</feature>
<reference evidence="2 3" key="1">
    <citation type="submission" date="2019-05" db="EMBL/GenBank/DDBJ databases">
        <title>Another draft genome of Portunus trituberculatus and its Hox gene families provides insights of decapod evolution.</title>
        <authorList>
            <person name="Jeong J.-H."/>
            <person name="Song I."/>
            <person name="Kim S."/>
            <person name="Choi T."/>
            <person name="Kim D."/>
            <person name="Ryu S."/>
            <person name="Kim W."/>
        </authorList>
    </citation>
    <scope>NUCLEOTIDE SEQUENCE [LARGE SCALE GENOMIC DNA]</scope>
    <source>
        <tissue evidence="2">Muscle</tissue>
    </source>
</reference>
<dbReference type="EMBL" id="VSRR010035754">
    <property type="protein sequence ID" value="MPC72954.1"/>
    <property type="molecule type" value="Genomic_DNA"/>
</dbReference>
<feature type="region of interest" description="Disordered" evidence="1">
    <location>
        <begin position="42"/>
        <end position="76"/>
    </location>
</feature>
<dbReference type="Proteomes" id="UP000324222">
    <property type="component" value="Unassembled WGS sequence"/>
</dbReference>
<keyword evidence="3" id="KW-1185">Reference proteome</keyword>
<sequence>MNMKTRYGTERSNTTSRLVSSRLVSFSISLCPTQPHLPLPFLHMPAASPPPPPLSSLPQPPHHAHTHANSVQRSSKPSFRYANFKVVSKSYLDALVMKF</sequence>
<name>A0A5B7HX04_PORTR</name>
<accession>A0A5B7HX04</accession>
<comment type="caution">
    <text evidence="2">The sequence shown here is derived from an EMBL/GenBank/DDBJ whole genome shotgun (WGS) entry which is preliminary data.</text>
</comment>
<dbReference type="AlphaFoldDB" id="A0A5B7HX04"/>
<proteinExistence type="predicted"/>
<evidence type="ECO:0000256" key="1">
    <source>
        <dbReference type="SAM" id="MobiDB-lite"/>
    </source>
</evidence>
<feature type="compositionally biased region" description="Polar residues" evidence="1">
    <location>
        <begin position="67"/>
        <end position="76"/>
    </location>
</feature>
<evidence type="ECO:0000313" key="3">
    <source>
        <dbReference type="Proteomes" id="UP000324222"/>
    </source>
</evidence>
<protein>
    <submittedName>
        <fullName evidence="2">Uncharacterized protein</fullName>
    </submittedName>
</protein>